<accession>A0A502CFA2</accession>
<evidence type="ECO:0000256" key="6">
    <source>
        <dbReference type="ARBA" id="ARBA00022927"/>
    </source>
</evidence>
<keyword evidence="6" id="KW-0653">Protein transport</keyword>
<evidence type="ECO:0000256" key="5">
    <source>
        <dbReference type="ARBA" id="ARBA00022692"/>
    </source>
</evidence>
<keyword evidence="7 9" id="KW-1133">Transmembrane helix</keyword>
<sequence>MQLKFDARARRILRRLPVVNVYSLTELVLIAALAAQASRLVWTIVTPIAPLGDWRPPALIVPGNPAEILAGFDPFFRLDADRPPGAASTLALTLFGIRVESGALPGSAIVAGPDGVQTSVAVGEEIQPGVVLKAVAFDHVTIARGGLDEDLFMPTTSGTPASPEAMAPPGGAATVPTSPADRGAIQIGQLKSQIGFIARIDAGRISGLVVRPQGSGAAFRAAGFQEGDVVTSIGGRPVTGPGDLDRIETDFAQGGNIPVTVERGSQTLPLAITIAPPK</sequence>
<name>A0A502CFA2_9SPHN</name>
<dbReference type="GO" id="GO:0005886">
    <property type="term" value="C:plasma membrane"/>
    <property type="evidence" value="ECO:0007669"/>
    <property type="project" value="UniProtKB-SubCell"/>
</dbReference>
<evidence type="ECO:0000313" key="12">
    <source>
        <dbReference type="Proteomes" id="UP000318413"/>
    </source>
</evidence>
<proteinExistence type="predicted"/>
<dbReference type="Gene3D" id="2.30.30.830">
    <property type="match status" value="1"/>
</dbReference>
<feature type="transmembrane region" description="Helical" evidence="9">
    <location>
        <begin position="21"/>
        <end position="42"/>
    </location>
</feature>
<dbReference type="Pfam" id="PF11356">
    <property type="entry name" value="T2SSC"/>
    <property type="match status" value="1"/>
</dbReference>
<dbReference type="Proteomes" id="UP000318413">
    <property type="component" value="Unassembled WGS sequence"/>
</dbReference>
<evidence type="ECO:0000256" key="8">
    <source>
        <dbReference type="ARBA" id="ARBA00023136"/>
    </source>
</evidence>
<comment type="caution">
    <text evidence="11">The sequence shown here is derived from an EMBL/GenBank/DDBJ whole genome shotgun (WGS) entry which is preliminary data.</text>
</comment>
<evidence type="ECO:0000256" key="9">
    <source>
        <dbReference type="SAM" id="Phobius"/>
    </source>
</evidence>
<keyword evidence="12" id="KW-1185">Reference proteome</keyword>
<evidence type="ECO:0000256" key="3">
    <source>
        <dbReference type="ARBA" id="ARBA00022475"/>
    </source>
</evidence>
<dbReference type="InterPro" id="IPR024961">
    <property type="entry name" value="T2SS_GspC_N"/>
</dbReference>
<evidence type="ECO:0000259" key="10">
    <source>
        <dbReference type="Pfam" id="PF11356"/>
    </source>
</evidence>
<evidence type="ECO:0000256" key="2">
    <source>
        <dbReference type="ARBA" id="ARBA00022448"/>
    </source>
</evidence>
<dbReference type="AlphaFoldDB" id="A0A502CFA2"/>
<dbReference type="GO" id="GO:0015031">
    <property type="term" value="P:protein transport"/>
    <property type="evidence" value="ECO:0007669"/>
    <property type="project" value="UniProtKB-KW"/>
</dbReference>
<keyword evidence="8 9" id="KW-0472">Membrane</keyword>
<evidence type="ECO:0000313" key="11">
    <source>
        <dbReference type="EMBL" id="TPG12395.1"/>
    </source>
</evidence>
<reference evidence="11 12" key="1">
    <citation type="journal article" date="2019" name="Environ. Microbiol.">
        <title>Species interactions and distinct microbial communities in high Arctic permafrost affected cryosols are associated with the CH4 and CO2 gas fluxes.</title>
        <authorList>
            <person name="Altshuler I."/>
            <person name="Hamel J."/>
            <person name="Turney S."/>
            <person name="Magnuson E."/>
            <person name="Levesque R."/>
            <person name="Greer C."/>
            <person name="Whyte L.G."/>
        </authorList>
    </citation>
    <scope>NUCLEOTIDE SEQUENCE [LARGE SCALE GENOMIC DNA]</scope>
    <source>
        <strain evidence="11 12">S5.1</strain>
    </source>
</reference>
<gene>
    <name evidence="11" type="ORF">EAH84_09570</name>
</gene>
<protein>
    <submittedName>
        <fullName evidence="11">Type II secretory protein PulC</fullName>
    </submittedName>
</protein>
<dbReference type="OrthoDB" id="9812912at2"/>
<keyword evidence="5 9" id="KW-0812">Transmembrane</keyword>
<organism evidence="11 12">
    <name type="scientific">Sphingomonas oligophenolica</name>
    <dbReference type="NCBI Taxonomy" id="301154"/>
    <lineage>
        <taxon>Bacteria</taxon>
        <taxon>Pseudomonadati</taxon>
        <taxon>Pseudomonadota</taxon>
        <taxon>Alphaproteobacteria</taxon>
        <taxon>Sphingomonadales</taxon>
        <taxon>Sphingomonadaceae</taxon>
        <taxon>Sphingomonas</taxon>
    </lineage>
</organism>
<evidence type="ECO:0000256" key="7">
    <source>
        <dbReference type="ARBA" id="ARBA00022989"/>
    </source>
</evidence>
<feature type="domain" description="Type II secretion system protein GspC N-terminal" evidence="10">
    <location>
        <begin position="28"/>
        <end position="153"/>
    </location>
</feature>
<dbReference type="Gene3D" id="2.30.42.10">
    <property type="match status" value="1"/>
</dbReference>
<dbReference type="EMBL" id="RCZK01000006">
    <property type="protein sequence ID" value="TPG12395.1"/>
    <property type="molecule type" value="Genomic_DNA"/>
</dbReference>
<dbReference type="InterPro" id="IPR036034">
    <property type="entry name" value="PDZ_sf"/>
</dbReference>
<keyword evidence="2" id="KW-0813">Transport</keyword>
<dbReference type="SUPFAM" id="SSF50156">
    <property type="entry name" value="PDZ domain-like"/>
    <property type="match status" value="1"/>
</dbReference>
<evidence type="ECO:0000256" key="1">
    <source>
        <dbReference type="ARBA" id="ARBA00004533"/>
    </source>
</evidence>
<dbReference type="RefSeq" id="WP_140871231.1">
    <property type="nucleotide sequence ID" value="NZ_RCZK01000006.1"/>
</dbReference>
<keyword evidence="3" id="KW-1003">Cell membrane</keyword>
<comment type="subcellular location">
    <subcellularLocation>
        <location evidence="1">Cell inner membrane</location>
    </subcellularLocation>
</comment>
<keyword evidence="4" id="KW-0997">Cell inner membrane</keyword>
<evidence type="ECO:0000256" key="4">
    <source>
        <dbReference type="ARBA" id="ARBA00022519"/>
    </source>
</evidence>